<organism evidence="4 5">
    <name type="scientific">Tianweitania populi</name>
    <dbReference type="NCBI Taxonomy" id="1607949"/>
    <lineage>
        <taxon>Bacteria</taxon>
        <taxon>Pseudomonadati</taxon>
        <taxon>Pseudomonadota</taxon>
        <taxon>Alphaproteobacteria</taxon>
        <taxon>Hyphomicrobiales</taxon>
        <taxon>Phyllobacteriaceae</taxon>
        <taxon>Tianweitania</taxon>
    </lineage>
</organism>
<evidence type="ECO:0008006" key="6">
    <source>
        <dbReference type="Google" id="ProtNLM"/>
    </source>
</evidence>
<feature type="coiled-coil region" evidence="1">
    <location>
        <begin position="55"/>
        <end position="120"/>
    </location>
</feature>
<comment type="caution">
    <text evidence="4">The sequence shown here is derived from an EMBL/GenBank/DDBJ whole genome shotgun (WGS) entry which is preliminary data.</text>
</comment>
<accession>A0A8J3DNK0</accession>
<feature type="compositionally biased region" description="Pro residues" evidence="2">
    <location>
        <begin position="275"/>
        <end position="285"/>
    </location>
</feature>
<keyword evidence="3" id="KW-0732">Signal</keyword>
<dbReference type="RefSeq" id="WP_189502423.1">
    <property type="nucleotide sequence ID" value="NZ_BMZQ01000001.1"/>
</dbReference>
<name>A0A8J3DNK0_9HYPH</name>
<evidence type="ECO:0000256" key="3">
    <source>
        <dbReference type="SAM" id="SignalP"/>
    </source>
</evidence>
<evidence type="ECO:0000256" key="1">
    <source>
        <dbReference type="SAM" id="Coils"/>
    </source>
</evidence>
<dbReference type="EMBL" id="BMZQ01000001">
    <property type="protein sequence ID" value="GHD10110.1"/>
    <property type="molecule type" value="Genomic_DNA"/>
</dbReference>
<dbReference type="Pfam" id="PF11064">
    <property type="entry name" value="DUF2865"/>
    <property type="match status" value="1"/>
</dbReference>
<evidence type="ECO:0000256" key="2">
    <source>
        <dbReference type="SAM" id="MobiDB-lite"/>
    </source>
</evidence>
<gene>
    <name evidence="4" type="ORF">GCM10016234_11600</name>
</gene>
<feature type="region of interest" description="Disordered" evidence="2">
    <location>
        <begin position="134"/>
        <end position="163"/>
    </location>
</feature>
<feature type="signal peptide" evidence="3">
    <location>
        <begin position="1"/>
        <end position="29"/>
    </location>
</feature>
<feature type="compositionally biased region" description="Basic and acidic residues" evidence="2">
    <location>
        <begin position="134"/>
        <end position="143"/>
    </location>
</feature>
<proteinExistence type="predicted"/>
<keyword evidence="5" id="KW-1185">Reference proteome</keyword>
<keyword evidence="1" id="KW-0175">Coiled coil</keyword>
<evidence type="ECO:0000313" key="4">
    <source>
        <dbReference type="EMBL" id="GHD10110.1"/>
    </source>
</evidence>
<reference evidence="4" key="1">
    <citation type="journal article" date="2014" name="Int. J. Syst. Evol. Microbiol.">
        <title>Complete genome sequence of Corynebacterium casei LMG S-19264T (=DSM 44701T), isolated from a smear-ripened cheese.</title>
        <authorList>
            <consortium name="US DOE Joint Genome Institute (JGI-PGF)"/>
            <person name="Walter F."/>
            <person name="Albersmeier A."/>
            <person name="Kalinowski J."/>
            <person name="Ruckert C."/>
        </authorList>
    </citation>
    <scope>NUCLEOTIDE SEQUENCE</scope>
    <source>
        <strain evidence="4">KCTC 42249</strain>
    </source>
</reference>
<evidence type="ECO:0000313" key="5">
    <source>
        <dbReference type="Proteomes" id="UP000630142"/>
    </source>
</evidence>
<dbReference type="Proteomes" id="UP000630142">
    <property type="component" value="Unassembled WGS sequence"/>
</dbReference>
<dbReference type="AlphaFoldDB" id="A0A8J3DNK0"/>
<dbReference type="InterPro" id="IPR021293">
    <property type="entry name" value="DUF2865"/>
</dbReference>
<sequence length="383" mass="41195">MAWRQWRSLTGALAGLLLTASLAPSQAVAASPQLCRQLEAELAATGKGSQSSAKAREYDRAITEQERQLSLTEGEWQRADCGYGFDGGADRVCRRIEDTLARMERNYAELQRERARLGSSRSSPVERQRIQRAIDDAGCHEPAPKPQEVAVPRPSQPKPSQDRLRTICVRTSDGYFFPMSYGVTRDDFARDAKACQATCPSTEMRLYYHKVPDQDAAEMVSADKNEPYSALPTANLYRNHPQSGASACAPAAPEPTIASVPEQPAVSAPAQNRPATPPSSAPFEPPVTASPSIQVLPDQSAEPKQAPSVTAAQPKSEAPKVLASPAQENAEKAPAIPTIRPPEPAPARSMSDADKRVRVVGPTFLPAQEGAINLRAPGRTGAQ</sequence>
<feature type="region of interest" description="Disordered" evidence="2">
    <location>
        <begin position="234"/>
        <end position="353"/>
    </location>
</feature>
<feature type="chain" id="PRO_5035321827" description="DUF2865 domain-containing protein" evidence="3">
    <location>
        <begin position="30"/>
        <end position="383"/>
    </location>
</feature>
<protein>
    <recommendedName>
        <fullName evidence="6">DUF2865 domain-containing protein</fullName>
    </recommendedName>
</protein>
<reference evidence="4" key="2">
    <citation type="submission" date="2020-09" db="EMBL/GenBank/DDBJ databases">
        <authorList>
            <person name="Sun Q."/>
            <person name="Kim S."/>
        </authorList>
    </citation>
    <scope>NUCLEOTIDE SEQUENCE</scope>
    <source>
        <strain evidence="4">KCTC 42249</strain>
    </source>
</reference>